<protein>
    <submittedName>
        <fullName evidence="2">CHAT domain-containing protein</fullName>
    </submittedName>
</protein>
<evidence type="ECO:0000313" key="3">
    <source>
        <dbReference type="Proteomes" id="UP001183202"/>
    </source>
</evidence>
<dbReference type="EMBL" id="JAVREJ010000038">
    <property type="protein sequence ID" value="MDT0353622.1"/>
    <property type="molecule type" value="Genomic_DNA"/>
</dbReference>
<organism evidence="2 3">
    <name type="scientific">Pseudonocardia charpentierae</name>
    <dbReference type="NCBI Taxonomy" id="3075545"/>
    <lineage>
        <taxon>Bacteria</taxon>
        <taxon>Bacillati</taxon>
        <taxon>Actinomycetota</taxon>
        <taxon>Actinomycetes</taxon>
        <taxon>Pseudonocardiales</taxon>
        <taxon>Pseudonocardiaceae</taxon>
        <taxon>Pseudonocardia</taxon>
    </lineage>
</organism>
<dbReference type="Proteomes" id="UP001183202">
    <property type="component" value="Unassembled WGS sequence"/>
</dbReference>
<name>A0ABU2NJ73_9PSEU</name>
<evidence type="ECO:0000313" key="2">
    <source>
        <dbReference type="EMBL" id="MDT0353622.1"/>
    </source>
</evidence>
<dbReference type="InterPro" id="IPR011990">
    <property type="entry name" value="TPR-like_helical_dom_sf"/>
</dbReference>
<sequence length="1443" mass="157341">MADKLILLARRAEANSDVTLLRQATVLADGILELVDEGSQNEIKLLVYVINIDSRLHDMTGDLADLNRLIGHLRRVMKLFHDDIRRVGALARLAQALHDAYMVGDNPDLLDEAIQLAEQALEIVARDDDQYPKVLTTLAFLLVSRHGRTGEHKDLAAATDMWRSASSLRQTEDEELADLNSLDEVLKKWPIEAIILRERVGILRRITTLQQDRERPSQWQSDGYLANLDRLYEACHLLYETSGEVAALIEAIGHLERLIAVCPEELRRWVWWHNLGCYQWELSLEVDTGQVALFNRSADAFRQSFTYRRDRNDGWGDGKAGLGTALAHLYGYTGDPLVADELLQLRSSFCEVFSAGSFKFEYILKFAGGIKLAHDKCAARSLATHAAALLAEMHGKISCKHPAYGQYVWLNGWATLAQFRSGEALEPILECADEMRGLLDDEASDSMISAVEVMTLLAMMLETVHRESGDFESLKEALAILRKAAALEPLGLNSKLSLTLNKALVLQSIYETTGDLHALQEAVDAIREAVAECPQDWPWVFRLQGQLGVSLCELFRQTRDSETLIRAMAAARTAVRESAQLPGWPRNHHSDLCYVLTNAHSQFGELQLLTEAVAAGRQSVISRGVDPKVNAEAYNNLAVALKQMFHETSDPALLDEAESAQKEALDLTPLRRVEYSMYRANYASTLIAQYRLTDQRSYLDQAASLFHEAPSVEASGAYWLTEMGTRCQISYELYLRDHEPAMLAAAVDAARDAVDRVPADHADAAHLDNTLAVLLRQYSALSGDIGPRQEAVDRLRRVLHNDCPTTVLPTVLANLAGALGEMFDVAGVPELAHEAVAVARGAMECTSSSGKYEARFALADALKQLHGVTKAPDVYVEAAETLAAVAQDAEAPIRGRIAAYRSRAVLTASNGQPKEALDDLERAVSLLTDLAPLSLEREDREHRLSGVTGLGSAAAAMALRQEAVAGSNLGERAVELLEEARGLLLAEGLDPRGELSELRGHAPELAAEYDQIMFQIRGLNSGPYFSDADRTNDPASTLAWLGRTNAAALRSDRAKLAAAWVKLVARIRNHGFADFRKPASCAELRQYAGNDPVVYVTSESDGGHALIVTRAGVRVVDLPALTSDSLRRIVSRLLEAVTDQRLAGRIAAVSTVNRTLEWLWDAVVEPVMAILELPPQPGASGADLPHIWWCPAGLAVYLPLHAAGYHTRSDGALDESGRSTMDRAVSSYTPTILALGHARRTSIIEKASTVVVAMPDTPNAERLGAVAREAAELKQLIPSSVVLTNGQATRESVLAALQQCAVAHFACHGVGDASDPGRARLLLHDHEAAPLTVSQLSGLQLPLELAFLSACSTTQSAPWRVDEALHITGGFQLAGCRRVVGTLWPVADGLAADLAVAFYSRLTLDGSPDPSLSAIALHDAVVELRAYNPRYSPGWASHVHSGA</sequence>
<dbReference type="InterPro" id="IPR024983">
    <property type="entry name" value="CHAT_dom"/>
</dbReference>
<gene>
    <name evidence="2" type="ORF">RM445_29445</name>
</gene>
<dbReference type="Gene3D" id="1.25.40.10">
    <property type="entry name" value="Tetratricopeptide repeat domain"/>
    <property type="match status" value="2"/>
</dbReference>
<proteinExistence type="predicted"/>
<dbReference type="RefSeq" id="WP_311560134.1">
    <property type="nucleotide sequence ID" value="NZ_JAVREJ010000038.1"/>
</dbReference>
<accession>A0ABU2NJ73</accession>
<feature type="domain" description="CHAT" evidence="1">
    <location>
        <begin position="1154"/>
        <end position="1442"/>
    </location>
</feature>
<keyword evidence="3" id="KW-1185">Reference proteome</keyword>
<reference evidence="3" key="1">
    <citation type="submission" date="2023-07" db="EMBL/GenBank/DDBJ databases">
        <title>30 novel species of actinomycetes from the DSMZ collection.</title>
        <authorList>
            <person name="Nouioui I."/>
        </authorList>
    </citation>
    <scope>NUCLEOTIDE SEQUENCE [LARGE SCALE GENOMIC DNA]</scope>
    <source>
        <strain evidence="3">DSM 45834</strain>
    </source>
</reference>
<dbReference type="Pfam" id="PF12770">
    <property type="entry name" value="CHAT"/>
    <property type="match status" value="1"/>
</dbReference>
<evidence type="ECO:0000259" key="1">
    <source>
        <dbReference type="Pfam" id="PF12770"/>
    </source>
</evidence>
<comment type="caution">
    <text evidence="2">The sequence shown here is derived from an EMBL/GenBank/DDBJ whole genome shotgun (WGS) entry which is preliminary data.</text>
</comment>